<gene>
    <name evidence="1" type="ORF">NDI56_18595</name>
</gene>
<comment type="caution">
    <text evidence="1">The sequence shown here is derived from an EMBL/GenBank/DDBJ whole genome shotgun (WGS) entry which is preliminary data.</text>
</comment>
<dbReference type="EMBL" id="JAMQON010000006">
    <property type="protein sequence ID" value="MDS0261415.1"/>
    <property type="molecule type" value="Genomic_DNA"/>
</dbReference>
<evidence type="ECO:0000313" key="1">
    <source>
        <dbReference type="EMBL" id="MDS0261415.1"/>
    </source>
</evidence>
<protein>
    <recommendedName>
        <fullName evidence="3">Rubrerythrin-like domain-containing protein</fullName>
    </recommendedName>
</protein>
<proteinExistence type="predicted"/>
<evidence type="ECO:0008006" key="3">
    <source>
        <dbReference type="Google" id="ProtNLM"/>
    </source>
</evidence>
<keyword evidence="2" id="KW-1185">Reference proteome</keyword>
<reference evidence="1 2" key="1">
    <citation type="submission" date="2022-06" db="EMBL/GenBank/DDBJ databases">
        <title>Haloarcula sp. a new haloarchaeum isolate from saline soil.</title>
        <authorList>
            <person name="Strakova D."/>
            <person name="Galisteo C."/>
            <person name="Sanchez-Porro C."/>
            <person name="Ventosa A."/>
        </authorList>
    </citation>
    <scope>NUCLEOTIDE SEQUENCE [LARGE SCALE GENOMIC DNA]</scope>
    <source>
        <strain evidence="1 2">S1CR25-12</strain>
    </source>
</reference>
<sequence>MLGLQFFVCDECKTVYANPPTNRCGSCERVGLREITDGLQDDSYFTAPHR</sequence>
<evidence type="ECO:0000313" key="2">
    <source>
        <dbReference type="Proteomes" id="UP001259659"/>
    </source>
</evidence>
<organism evidence="1 2">
    <name type="scientific">Haloarcula saliterrae</name>
    <dbReference type="NCBI Taxonomy" id="2950534"/>
    <lineage>
        <taxon>Archaea</taxon>
        <taxon>Methanobacteriati</taxon>
        <taxon>Methanobacteriota</taxon>
        <taxon>Stenosarchaea group</taxon>
        <taxon>Halobacteria</taxon>
        <taxon>Halobacteriales</taxon>
        <taxon>Haloarculaceae</taxon>
        <taxon>Haloarcula</taxon>
    </lineage>
</organism>
<dbReference type="Proteomes" id="UP001259659">
    <property type="component" value="Unassembled WGS sequence"/>
</dbReference>
<accession>A0ABU2FHV8</accession>
<name>A0ABU2FHV8_9EURY</name>
<dbReference type="RefSeq" id="WP_310921252.1">
    <property type="nucleotide sequence ID" value="NZ_JAMQON010000006.1"/>
</dbReference>